<evidence type="ECO:0000313" key="2">
    <source>
        <dbReference type="Proteomes" id="UP000799754"/>
    </source>
</evidence>
<gene>
    <name evidence="1" type="ORF">BU25DRAFT_455439</name>
</gene>
<keyword evidence="2" id="KW-1185">Reference proteome</keyword>
<evidence type="ECO:0000313" key="1">
    <source>
        <dbReference type="EMBL" id="KAF2631111.1"/>
    </source>
</evidence>
<proteinExistence type="predicted"/>
<name>A0ACB6SA67_9PLEO</name>
<accession>A0ACB6SA67</accession>
<reference evidence="1" key="1">
    <citation type="journal article" date="2020" name="Stud. Mycol.">
        <title>101 Dothideomycetes genomes: a test case for predicting lifestyles and emergence of pathogens.</title>
        <authorList>
            <person name="Haridas S."/>
            <person name="Albert R."/>
            <person name="Binder M."/>
            <person name="Bloem J."/>
            <person name="Labutti K."/>
            <person name="Salamov A."/>
            <person name="Andreopoulos B."/>
            <person name="Baker S."/>
            <person name="Barry K."/>
            <person name="Bills G."/>
            <person name="Bluhm B."/>
            <person name="Cannon C."/>
            <person name="Castanera R."/>
            <person name="Culley D."/>
            <person name="Daum C."/>
            <person name="Ezra D."/>
            <person name="Gonzalez J."/>
            <person name="Henrissat B."/>
            <person name="Kuo A."/>
            <person name="Liang C."/>
            <person name="Lipzen A."/>
            <person name="Lutzoni F."/>
            <person name="Magnuson J."/>
            <person name="Mondo S."/>
            <person name="Nolan M."/>
            <person name="Ohm R."/>
            <person name="Pangilinan J."/>
            <person name="Park H.-J."/>
            <person name="Ramirez L."/>
            <person name="Alfaro M."/>
            <person name="Sun H."/>
            <person name="Tritt A."/>
            <person name="Yoshinaga Y."/>
            <person name="Zwiers L.-H."/>
            <person name="Turgeon B."/>
            <person name="Goodwin S."/>
            <person name="Spatafora J."/>
            <person name="Crous P."/>
            <person name="Grigoriev I."/>
        </authorList>
    </citation>
    <scope>NUCLEOTIDE SEQUENCE</scope>
    <source>
        <strain evidence="1">CBS 525.71</strain>
    </source>
</reference>
<organism evidence="1 2">
    <name type="scientific">Macroventuria anomochaeta</name>
    <dbReference type="NCBI Taxonomy" id="301207"/>
    <lineage>
        <taxon>Eukaryota</taxon>
        <taxon>Fungi</taxon>
        <taxon>Dikarya</taxon>
        <taxon>Ascomycota</taxon>
        <taxon>Pezizomycotina</taxon>
        <taxon>Dothideomycetes</taxon>
        <taxon>Pleosporomycetidae</taxon>
        <taxon>Pleosporales</taxon>
        <taxon>Pleosporineae</taxon>
        <taxon>Didymellaceae</taxon>
        <taxon>Macroventuria</taxon>
    </lineage>
</organism>
<dbReference type="EMBL" id="MU006705">
    <property type="protein sequence ID" value="KAF2631111.1"/>
    <property type="molecule type" value="Genomic_DNA"/>
</dbReference>
<protein>
    <submittedName>
        <fullName evidence="1">Uncharacterized protein</fullName>
    </submittedName>
</protein>
<comment type="caution">
    <text evidence="1">The sequence shown here is derived from an EMBL/GenBank/DDBJ whole genome shotgun (WGS) entry which is preliminary data.</text>
</comment>
<sequence length="80" mass="8537">MGRGGYDVTDANKKKSSAAAEVLNWEGRNRKNREDAAAVKANEDAVEKLIRGKKSRGIMAARRAEKKAGARSEPADGGHG</sequence>
<dbReference type="Proteomes" id="UP000799754">
    <property type="component" value="Unassembled WGS sequence"/>
</dbReference>